<reference evidence="3" key="1">
    <citation type="submission" date="2015-09" db="EMBL/GenBank/DDBJ databases">
        <title>Draft Genome Sequences of Two Novel Amoeba-resistant Intranuclear Bacteria, Candidatus Berkiella cookevillensis and Candidatus Berkiella aquae.</title>
        <authorList>
            <person name="Mehari Y.T."/>
            <person name="Arivett B.A."/>
            <person name="Farone A.L."/>
            <person name="Gunderson J.H."/>
            <person name="Farone M.B."/>
        </authorList>
    </citation>
    <scope>NUCLEOTIDE SEQUENCE [LARGE SCALE GENOMIC DNA]</scope>
    <source>
        <strain evidence="3">HT99</strain>
    </source>
</reference>
<feature type="transmembrane region" description="Helical" evidence="1">
    <location>
        <begin position="20"/>
        <end position="44"/>
    </location>
</feature>
<keyword evidence="1" id="KW-0812">Transmembrane</keyword>
<keyword evidence="1" id="KW-1133">Transmembrane helix</keyword>
<dbReference type="EMBL" id="LKAJ01000005">
    <property type="protein sequence ID" value="KRG21319.1"/>
    <property type="molecule type" value="Genomic_DNA"/>
</dbReference>
<dbReference type="OrthoDB" id="283584at2"/>
<feature type="transmembrane region" description="Helical" evidence="1">
    <location>
        <begin position="171"/>
        <end position="189"/>
    </location>
</feature>
<protein>
    <submittedName>
        <fullName evidence="3">VanZ like family protein</fullName>
    </submittedName>
</protein>
<feature type="transmembrane region" description="Helical" evidence="1">
    <location>
        <begin position="97"/>
        <end position="118"/>
    </location>
</feature>
<comment type="caution">
    <text evidence="3">The sequence shown here is derived from an EMBL/GenBank/DDBJ whole genome shotgun (WGS) entry which is preliminary data.</text>
</comment>
<dbReference type="STRING" id="295108.HT99x_01495"/>
<sequence>MNKAEMGKHSFTDSAKDTQLKASVAVLLCLFTAFIFYGALYPFHDWRIPARPTLTILFFDWLEHIFLFDIVQNLLLFLPFGLFFACHLLLKQTSSRTALWLPTIASFCISLSVELLQTFNPVRIPSLLDLALNVISGFLGASMAHWFLRFYPFLLRQITNSIEHFGSKQNIWPFIGMLTWLGFAFYQIYPCIPTLHPHQLWEGVSPVFQFFKGDVPFFIDRFFLYALQGTMLFFSAKLFLKPTHSFPAMLGFITLMFLAKIAIIGRYLTIEMLVGCYGSICLLWAAQKVMEFIPLADKEEIEV</sequence>
<dbReference type="InterPro" id="IPR006976">
    <property type="entry name" value="VanZ-like"/>
</dbReference>
<name>A0A0Q9YX73_9GAMM</name>
<feature type="transmembrane region" description="Helical" evidence="1">
    <location>
        <begin position="130"/>
        <end position="151"/>
    </location>
</feature>
<dbReference type="AlphaFoldDB" id="A0A0Q9YX73"/>
<organism evidence="3">
    <name type="scientific">Candidatus Berkiella aquae</name>
    <dbReference type="NCBI Taxonomy" id="295108"/>
    <lineage>
        <taxon>Bacteria</taxon>
        <taxon>Pseudomonadati</taxon>
        <taxon>Pseudomonadota</taxon>
        <taxon>Gammaproteobacteria</taxon>
        <taxon>Candidatus Berkiellales</taxon>
        <taxon>Candidatus Berkiellaceae</taxon>
        <taxon>Candidatus Berkiella</taxon>
    </lineage>
</organism>
<feature type="transmembrane region" description="Helical" evidence="1">
    <location>
        <begin position="64"/>
        <end position="90"/>
    </location>
</feature>
<feature type="domain" description="VanZ-like" evidence="2">
    <location>
        <begin position="26"/>
        <end position="147"/>
    </location>
</feature>
<evidence type="ECO:0000259" key="2">
    <source>
        <dbReference type="Pfam" id="PF04892"/>
    </source>
</evidence>
<feature type="transmembrane region" description="Helical" evidence="1">
    <location>
        <begin position="222"/>
        <end position="240"/>
    </location>
</feature>
<accession>A0A0Q9YX73</accession>
<evidence type="ECO:0000256" key="1">
    <source>
        <dbReference type="SAM" id="Phobius"/>
    </source>
</evidence>
<gene>
    <name evidence="3" type="ORF">HT99x_01495</name>
</gene>
<feature type="transmembrane region" description="Helical" evidence="1">
    <location>
        <begin position="247"/>
        <end position="264"/>
    </location>
</feature>
<evidence type="ECO:0000313" key="3">
    <source>
        <dbReference type="EMBL" id="KRG21319.1"/>
    </source>
</evidence>
<proteinExistence type="predicted"/>
<dbReference type="Pfam" id="PF04892">
    <property type="entry name" value="VanZ"/>
    <property type="match status" value="1"/>
</dbReference>
<keyword evidence="1" id="KW-0472">Membrane</keyword>